<feature type="transmembrane region" description="Helical" evidence="7">
    <location>
        <begin position="651"/>
        <end position="671"/>
    </location>
</feature>
<dbReference type="GO" id="GO:0008137">
    <property type="term" value="F:NADH dehydrogenase (ubiquinone) activity"/>
    <property type="evidence" value="ECO:0007669"/>
    <property type="project" value="InterPro"/>
</dbReference>
<dbReference type="PRINTS" id="PR01437">
    <property type="entry name" value="NUOXDRDTASE4"/>
</dbReference>
<evidence type="ECO:0000259" key="8">
    <source>
        <dbReference type="Pfam" id="PF00361"/>
    </source>
</evidence>
<feature type="transmembrane region" description="Helical" evidence="7">
    <location>
        <begin position="263"/>
        <end position="286"/>
    </location>
</feature>
<proteinExistence type="predicted"/>
<evidence type="ECO:0000259" key="9">
    <source>
        <dbReference type="Pfam" id="PF00662"/>
    </source>
</evidence>
<evidence type="ECO:0000256" key="5">
    <source>
        <dbReference type="ARBA" id="ARBA00023002"/>
    </source>
</evidence>
<dbReference type="STRING" id="1432656.X802_03660"/>
<keyword evidence="11" id="KW-1185">Reference proteome</keyword>
<evidence type="ECO:0000313" key="11">
    <source>
        <dbReference type="Proteomes" id="UP000062043"/>
    </source>
</evidence>
<dbReference type="InterPro" id="IPR001750">
    <property type="entry name" value="ND/Mrp_TM"/>
</dbReference>
<name>A0A0X1KJD7_9EURY</name>
<dbReference type="PANTHER" id="PTHR42682:SF3">
    <property type="entry name" value="FORMATE HYDROGENLYASE SUBUNIT 3-RELATED"/>
    <property type="match status" value="1"/>
</dbReference>
<feature type="transmembrane region" description="Helical" evidence="7">
    <location>
        <begin position="295"/>
        <end position="316"/>
    </location>
</feature>
<keyword evidence="4 7" id="KW-1133">Transmembrane helix</keyword>
<dbReference type="OrthoDB" id="371891at2157"/>
<feature type="transmembrane region" description="Helical" evidence="7">
    <location>
        <begin position="99"/>
        <end position="118"/>
    </location>
</feature>
<keyword evidence="5" id="KW-0560">Oxidoreductase</keyword>
<feature type="transmembrane region" description="Helical" evidence="7">
    <location>
        <begin position="68"/>
        <end position="87"/>
    </location>
</feature>
<protein>
    <submittedName>
        <fullName evidence="10">Hydrogenase</fullName>
    </submittedName>
</protein>
<dbReference type="InterPro" id="IPR003918">
    <property type="entry name" value="NADH_UbQ_OxRdtase"/>
</dbReference>
<dbReference type="Pfam" id="PF00662">
    <property type="entry name" value="Proton_antipo_N"/>
    <property type="match status" value="1"/>
</dbReference>
<feature type="transmembrane region" description="Helical" evidence="7">
    <location>
        <begin position="414"/>
        <end position="434"/>
    </location>
</feature>
<keyword evidence="6 7" id="KW-0472">Membrane</keyword>
<dbReference type="InterPro" id="IPR052175">
    <property type="entry name" value="ComplexI-like_HydComp"/>
</dbReference>
<feature type="transmembrane region" description="Helical" evidence="7">
    <location>
        <begin position="6"/>
        <end position="22"/>
    </location>
</feature>
<evidence type="ECO:0000256" key="6">
    <source>
        <dbReference type="ARBA" id="ARBA00023136"/>
    </source>
</evidence>
<dbReference type="Proteomes" id="UP000062043">
    <property type="component" value="Chromosome"/>
</dbReference>
<feature type="transmembrane region" description="Helical" evidence="7">
    <location>
        <begin position="29"/>
        <end position="48"/>
    </location>
</feature>
<evidence type="ECO:0000256" key="7">
    <source>
        <dbReference type="SAM" id="Phobius"/>
    </source>
</evidence>
<dbReference type="Pfam" id="PF00361">
    <property type="entry name" value="Proton_antipo_M"/>
    <property type="match status" value="1"/>
</dbReference>
<keyword evidence="3 7" id="KW-0812">Transmembrane</keyword>
<dbReference type="GeneID" id="27134751"/>
<organism evidence="10 11">
    <name type="scientific">Thermococcus guaymasensis DSM 11113</name>
    <dbReference type="NCBI Taxonomy" id="1432656"/>
    <lineage>
        <taxon>Archaea</taxon>
        <taxon>Methanobacteriati</taxon>
        <taxon>Methanobacteriota</taxon>
        <taxon>Thermococci</taxon>
        <taxon>Thermococcales</taxon>
        <taxon>Thermococcaceae</taxon>
        <taxon>Thermococcus</taxon>
    </lineage>
</organism>
<feature type="domain" description="NADH-Ubiquinone oxidoreductase (complex I) chain 5 N-terminal" evidence="9">
    <location>
        <begin position="60"/>
        <end position="91"/>
    </location>
</feature>
<sequence length="672" mass="73585">MILEYAIGAFILGGLIGLIRDYKASVKASSFIAFLGSLALLWQVYAVYTNGPVSGDLFGIPVRIDDLSIVFLLIIGLVGAAASLYAINYMELFEKVGKGWVYAVAYNTFLASMVLVVTVDSMEYFVMSWELMTLSSFILVFFSEKARDVNASVKYYITMHFLDTIPLFLALGTAYSLVGSFEELTFENIHTALLTAPESTKWVLTALLMVAFMAKAGIVPFQFWVAETYRAAPTSVSAVMAGAMEKVAIYGLIALIWRTVGTSYSLGLFVATLGAITLTVGTLYALRETNAKRLLAYHSIGQMGYIWLGIGIGMALIPKGGFLGAVGALGAFAGLFHALNHAIFKASLFLSAGAVEYRTGTVDLNELGGLGKTMKGTALAALFASLAISGVPPFNGFISKWLIYVSGYYSNSYILALGAVLAAFISAATLASFIKFYGTQFGGEMKRYENVQEAPVSMLIGQWILAGLTLLIGVFPRTVTGILNDAVTEIPNVFNAPIEDNIYKIGFQSVMFSPVMFVILLGALAVGLYFSFRPEYGKTARPWDCGSTEIDEDEYRTNAEGYYNWYEEKIGSFYHLGDWFYRVGAGAIHYLVRAYLWMASYFTKIVDTPYTKVETLDDLREREIMHIDEEVFKPLIRFLNIARDVIPGIRLGTFVVLALVVVGAIIGILIVL</sequence>
<dbReference type="GO" id="GO:0016491">
    <property type="term" value="F:oxidoreductase activity"/>
    <property type="evidence" value="ECO:0007669"/>
    <property type="project" value="UniProtKB-KW"/>
</dbReference>
<feature type="transmembrane region" description="Helical" evidence="7">
    <location>
        <begin position="202"/>
        <end position="226"/>
    </location>
</feature>
<feature type="transmembrane region" description="Helical" evidence="7">
    <location>
        <begin position="455"/>
        <end position="475"/>
    </location>
</feature>
<dbReference type="InterPro" id="IPR001516">
    <property type="entry name" value="Proton_antipo_N"/>
</dbReference>
<dbReference type="PATRIC" id="fig|1432656.3.peg.709"/>
<keyword evidence="2" id="KW-1003">Cell membrane</keyword>
<feature type="transmembrane region" description="Helical" evidence="7">
    <location>
        <begin position="322"/>
        <end position="339"/>
    </location>
</feature>
<evidence type="ECO:0000256" key="4">
    <source>
        <dbReference type="ARBA" id="ARBA00022989"/>
    </source>
</evidence>
<feature type="transmembrane region" description="Helical" evidence="7">
    <location>
        <begin position="376"/>
        <end position="394"/>
    </location>
</feature>
<feature type="transmembrane region" description="Helical" evidence="7">
    <location>
        <begin position="124"/>
        <end position="143"/>
    </location>
</feature>
<dbReference type="AlphaFoldDB" id="A0A0X1KJD7"/>
<evidence type="ECO:0000256" key="3">
    <source>
        <dbReference type="ARBA" id="ARBA00022692"/>
    </source>
</evidence>
<evidence type="ECO:0000313" key="10">
    <source>
        <dbReference type="EMBL" id="AJC71360.1"/>
    </source>
</evidence>
<evidence type="ECO:0000256" key="2">
    <source>
        <dbReference type="ARBA" id="ARBA00022475"/>
    </source>
</evidence>
<reference evidence="10 11" key="1">
    <citation type="submission" date="2014-01" db="EMBL/GenBank/DDBJ databases">
        <title>Genome sequencing of Thermococcus guaymasensis.</title>
        <authorList>
            <person name="Zhang X."/>
            <person name="Alvare G."/>
            <person name="Fristensky B."/>
            <person name="Chen L."/>
            <person name="Suen T."/>
            <person name="Chen Q."/>
            <person name="Ma K."/>
        </authorList>
    </citation>
    <scope>NUCLEOTIDE SEQUENCE [LARGE SCALE GENOMIC DNA]</scope>
    <source>
        <strain evidence="10 11">DSM 11113</strain>
    </source>
</reference>
<dbReference type="PANTHER" id="PTHR42682">
    <property type="entry name" value="HYDROGENASE-4 COMPONENT F"/>
    <property type="match status" value="1"/>
</dbReference>
<dbReference type="KEGG" id="tgy:X802_03660"/>
<feature type="transmembrane region" description="Helical" evidence="7">
    <location>
        <begin position="155"/>
        <end position="178"/>
    </location>
</feature>
<dbReference type="GO" id="GO:0005886">
    <property type="term" value="C:plasma membrane"/>
    <property type="evidence" value="ECO:0007669"/>
    <property type="project" value="UniProtKB-SubCell"/>
</dbReference>
<dbReference type="GO" id="GO:0042773">
    <property type="term" value="P:ATP synthesis coupled electron transport"/>
    <property type="evidence" value="ECO:0007669"/>
    <property type="project" value="InterPro"/>
</dbReference>
<feature type="transmembrane region" description="Helical" evidence="7">
    <location>
        <begin position="238"/>
        <end position="257"/>
    </location>
</feature>
<comment type="subcellular location">
    <subcellularLocation>
        <location evidence="1">Cell membrane</location>
        <topology evidence="1">Multi-pass membrane protein</topology>
    </subcellularLocation>
</comment>
<feature type="domain" description="NADH:quinone oxidoreductase/Mrp antiporter transmembrane" evidence="8">
    <location>
        <begin position="124"/>
        <end position="426"/>
    </location>
</feature>
<gene>
    <name evidence="10" type="ORF">X802_03660</name>
</gene>
<evidence type="ECO:0000256" key="1">
    <source>
        <dbReference type="ARBA" id="ARBA00004651"/>
    </source>
</evidence>
<feature type="transmembrane region" description="Helical" evidence="7">
    <location>
        <begin position="511"/>
        <end position="532"/>
    </location>
</feature>
<dbReference type="EMBL" id="CP007140">
    <property type="protein sequence ID" value="AJC71360.1"/>
    <property type="molecule type" value="Genomic_DNA"/>
</dbReference>
<accession>A0A0X1KJD7</accession>
<dbReference type="RefSeq" id="WP_062371074.1">
    <property type="nucleotide sequence ID" value="NZ_CP007140.1"/>
</dbReference>